<comment type="similarity">
    <text evidence="1">Belongs to the PPR family. PCMP-H subfamily.</text>
</comment>
<dbReference type="EMBL" id="CACVBM020001059">
    <property type="protein sequence ID" value="CAA7027642.1"/>
    <property type="molecule type" value="Genomic_DNA"/>
</dbReference>
<feature type="domain" description="DYW" evidence="3">
    <location>
        <begin position="62"/>
        <end position="145"/>
    </location>
</feature>
<evidence type="ECO:0000256" key="2">
    <source>
        <dbReference type="SAM" id="Phobius"/>
    </source>
</evidence>
<dbReference type="AlphaFoldDB" id="A0A6D2IJ68"/>
<evidence type="ECO:0000256" key="1">
    <source>
        <dbReference type="ARBA" id="ARBA00006643"/>
    </source>
</evidence>
<sequence>MQPDMCSLLISTLRGVVGKTLLGFARESRRAMSSRSSDRIHPELDSIHKKLKELEKKMKLAGYKPELEFALHHVEEEQKKKLLLWHSEKLAVAFGCLKLPQGSPIQVFKNLRICGDCHKAIKYISEIERREILVRDTTRFHHFSSFDSSLLVKPDVTTVFICVIVVKKVSAFDLTSYVKEREMRRSASGSRVSDQFPAILSTSSPSPPRSQSVTDMGDDTELLLPSYDPNSQPGKREKSRVRSAENVIHFIPLILLLCVVILWLFSYSVLS</sequence>
<keyword evidence="5" id="KW-1185">Reference proteome</keyword>
<protein>
    <recommendedName>
        <fullName evidence="3">DYW domain-containing protein</fullName>
    </recommendedName>
</protein>
<evidence type="ECO:0000259" key="3">
    <source>
        <dbReference type="Pfam" id="PF14432"/>
    </source>
</evidence>
<reference evidence="4" key="1">
    <citation type="submission" date="2020-01" db="EMBL/GenBank/DDBJ databases">
        <authorList>
            <person name="Mishra B."/>
        </authorList>
    </citation>
    <scope>NUCLEOTIDE SEQUENCE [LARGE SCALE GENOMIC DNA]</scope>
</reference>
<dbReference type="PANTHER" id="PTHR34189:SF19">
    <property type="entry name" value="TRANSMEMBRANE PROTEIN"/>
    <property type="match status" value="1"/>
</dbReference>
<gene>
    <name evidence="4" type="ORF">MERR_LOCUS14877</name>
</gene>
<name>A0A6D2IJ68_9BRAS</name>
<dbReference type="InterPro" id="IPR032867">
    <property type="entry name" value="DYW_dom"/>
</dbReference>
<dbReference type="GO" id="GO:0008270">
    <property type="term" value="F:zinc ion binding"/>
    <property type="evidence" value="ECO:0007669"/>
    <property type="project" value="InterPro"/>
</dbReference>
<organism evidence="4 5">
    <name type="scientific">Microthlaspi erraticum</name>
    <dbReference type="NCBI Taxonomy" id="1685480"/>
    <lineage>
        <taxon>Eukaryota</taxon>
        <taxon>Viridiplantae</taxon>
        <taxon>Streptophyta</taxon>
        <taxon>Embryophyta</taxon>
        <taxon>Tracheophyta</taxon>
        <taxon>Spermatophyta</taxon>
        <taxon>Magnoliopsida</taxon>
        <taxon>eudicotyledons</taxon>
        <taxon>Gunneridae</taxon>
        <taxon>Pentapetalae</taxon>
        <taxon>rosids</taxon>
        <taxon>malvids</taxon>
        <taxon>Brassicales</taxon>
        <taxon>Brassicaceae</taxon>
        <taxon>Coluteocarpeae</taxon>
        <taxon>Microthlaspi</taxon>
    </lineage>
</organism>
<evidence type="ECO:0000313" key="4">
    <source>
        <dbReference type="EMBL" id="CAA7027642.1"/>
    </source>
</evidence>
<dbReference type="PANTHER" id="PTHR34189">
    <property type="entry name" value="TRANSMEMBRANE PROTEIN"/>
    <property type="match status" value="1"/>
</dbReference>
<proteinExistence type="inferred from homology"/>
<feature type="transmembrane region" description="Helical" evidence="2">
    <location>
        <begin position="247"/>
        <end position="270"/>
    </location>
</feature>
<evidence type="ECO:0000313" key="5">
    <source>
        <dbReference type="Proteomes" id="UP000467841"/>
    </source>
</evidence>
<dbReference type="Pfam" id="PF14432">
    <property type="entry name" value="DYW_deaminase"/>
    <property type="match status" value="1"/>
</dbReference>
<accession>A0A6D2IJ68</accession>
<keyword evidence="2" id="KW-1133">Transmembrane helix</keyword>
<dbReference type="OrthoDB" id="185373at2759"/>
<keyword evidence="2" id="KW-0812">Transmembrane</keyword>
<dbReference type="Proteomes" id="UP000467841">
    <property type="component" value="Unassembled WGS sequence"/>
</dbReference>
<keyword evidence="2" id="KW-0472">Membrane</keyword>
<comment type="caution">
    <text evidence="4">The sequence shown here is derived from an EMBL/GenBank/DDBJ whole genome shotgun (WGS) entry which is preliminary data.</text>
</comment>